<dbReference type="AlphaFoldDB" id="A0A811VBV2"/>
<evidence type="ECO:0000256" key="1">
    <source>
        <dbReference type="ARBA" id="ARBA00022729"/>
    </source>
</evidence>
<dbReference type="PROSITE" id="PS00134">
    <property type="entry name" value="TRYPSIN_HIS"/>
    <property type="match status" value="1"/>
</dbReference>
<evidence type="ECO:0000256" key="4">
    <source>
        <dbReference type="ARBA" id="ARBA00023157"/>
    </source>
</evidence>
<dbReference type="EMBL" id="CAJHJT010000056">
    <property type="protein sequence ID" value="CAD7011703.1"/>
    <property type="molecule type" value="Genomic_DNA"/>
</dbReference>
<dbReference type="GO" id="GO:0006508">
    <property type="term" value="P:proteolysis"/>
    <property type="evidence" value="ECO:0007669"/>
    <property type="project" value="InterPro"/>
</dbReference>
<feature type="region of interest" description="Disordered" evidence="7">
    <location>
        <begin position="121"/>
        <end position="141"/>
    </location>
</feature>
<evidence type="ECO:0000256" key="3">
    <source>
        <dbReference type="ARBA" id="ARBA00023145"/>
    </source>
</evidence>
<evidence type="ECO:0000256" key="5">
    <source>
        <dbReference type="ARBA" id="ARBA00023180"/>
    </source>
</evidence>
<dbReference type="InterPro" id="IPR051487">
    <property type="entry name" value="Ser/Thr_Proteases_Immune/Dev"/>
</dbReference>
<keyword evidence="1 8" id="KW-0732">Signal</keyword>
<proteinExistence type="inferred from homology"/>
<dbReference type="InterPro" id="IPR001254">
    <property type="entry name" value="Trypsin_dom"/>
</dbReference>
<comment type="caution">
    <text evidence="10">The sequence shown here is derived from an EMBL/GenBank/DDBJ whole genome shotgun (WGS) entry which is preliminary data.</text>
</comment>
<evidence type="ECO:0000256" key="2">
    <source>
        <dbReference type="ARBA" id="ARBA00022837"/>
    </source>
</evidence>
<sequence>MAGLTVNLCLITFSILCVCDLGTSAYLCKTNRTFGHCTLRKECPQLSNAKYTSVEDNKDCKKSNLIGDVVCCAKNIKIRPEKPKPKSVDLNLIFYRGKPKPKSVDLNLIFYRGKPKWKSDTEINSEKQKPKSDTKIYSEKQKRKSVDLNQINPEGLSLLNKNKCGCISDTRIGNGVNAILGEFPWMAILLYANRTPFCGGSIITDRYILTAAHCIKNGLHFVRLGEHNLSTELDCLHRNRKCRTYLEFAVDPERKPIAHPKFNLFSNYKDIALIKINGTIDFNCYKHIKPICLPTSEIVSHDADMVLAGWGLKKNNREADVLQRGVLKLFPLDVCKKVYKRYTGIDESKICVGTGENKTVSCPGDSGAPLISKTEYKSGDYTLARYTQIGLVSLGSALSCGESTSTPSLYENIEDSMPWITHTILS</sequence>
<dbReference type="OrthoDB" id="547031at2759"/>
<dbReference type="GO" id="GO:0004252">
    <property type="term" value="F:serine-type endopeptidase activity"/>
    <property type="evidence" value="ECO:0007669"/>
    <property type="project" value="InterPro"/>
</dbReference>
<evidence type="ECO:0000313" key="10">
    <source>
        <dbReference type="EMBL" id="CAD7011703.1"/>
    </source>
</evidence>
<keyword evidence="5" id="KW-0325">Glycoprotein</keyword>
<evidence type="ECO:0000259" key="9">
    <source>
        <dbReference type="PROSITE" id="PS50240"/>
    </source>
</evidence>
<evidence type="ECO:0000313" key="11">
    <source>
        <dbReference type="Proteomes" id="UP000606786"/>
    </source>
</evidence>
<comment type="similarity">
    <text evidence="6">Belongs to the peptidase S1 family. CLIP subfamily.</text>
</comment>
<dbReference type="CDD" id="cd00190">
    <property type="entry name" value="Tryp_SPc"/>
    <property type="match status" value="1"/>
</dbReference>
<gene>
    <name evidence="10" type="ORF">CCAP1982_LOCUS19787</name>
</gene>
<feature type="signal peptide" evidence="8">
    <location>
        <begin position="1"/>
        <end position="25"/>
    </location>
</feature>
<keyword evidence="2" id="KW-0106">Calcium</keyword>
<keyword evidence="4" id="KW-1015">Disulfide bond</keyword>
<dbReference type="FunFam" id="2.40.10.10:FF:000028">
    <property type="entry name" value="Serine protease easter"/>
    <property type="match status" value="1"/>
</dbReference>
<dbReference type="PANTHER" id="PTHR24256">
    <property type="entry name" value="TRYPTASE-RELATED"/>
    <property type="match status" value="1"/>
</dbReference>
<organism evidence="10 11">
    <name type="scientific">Ceratitis capitata</name>
    <name type="common">Mediterranean fruit fly</name>
    <name type="synonym">Tephritis capitata</name>
    <dbReference type="NCBI Taxonomy" id="7213"/>
    <lineage>
        <taxon>Eukaryota</taxon>
        <taxon>Metazoa</taxon>
        <taxon>Ecdysozoa</taxon>
        <taxon>Arthropoda</taxon>
        <taxon>Hexapoda</taxon>
        <taxon>Insecta</taxon>
        <taxon>Pterygota</taxon>
        <taxon>Neoptera</taxon>
        <taxon>Endopterygota</taxon>
        <taxon>Diptera</taxon>
        <taxon>Brachycera</taxon>
        <taxon>Muscomorpha</taxon>
        <taxon>Tephritoidea</taxon>
        <taxon>Tephritidae</taxon>
        <taxon>Ceratitis</taxon>
        <taxon>Ceratitis</taxon>
    </lineage>
</organism>
<evidence type="ECO:0000256" key="6">
    <source>
        <dbReference type="ARBA" id="ARBA00024195"/>
    </source>
</evidence>
<dbReference type="Proteomes" id="UP000606786">
    <property type="component" value="Unassembled WGS sequence"/>
</dbReference>
<protein>
    <submittedName>
        <fullName evidence="10">(Mediterranean fruit fly) hypothetical protein</fullName>
    </submittedName>
</protein>
<keyword evidence="3" id="KW-0865">Zymogen</keyword>
<feature type="domain" description="Peptidase S1" evidence="9">
    <location>
        <begin position="172"/>
        <end position="425"/>
    </location>
</feature>
<dbReference type="SMART" id="SM00020">
    <property type="entry name" value="Tryp_SPc"/>
    <property type="match status" value="1"/>
</dbReference>
<feature type="chain" id="PRO_5032293254" evidence="8">
    <location>
        <begin position="26"/>
        <end position="426"/>
    </location>
</feature>
<dbReference type="PROSITE" id="PS50240">
    <property type="entry name" value="TRYPSIN_DOM"/>
    <property type="match status" value="1"/>
</dbReference>
<dbReference type="InterPro" id="IPR043504">
    <property type="entry name" value="Peptidase_S1_PA_chymotrypsin"/>
</dbReference>
<dbReference type="Gene3D" id="2.40.10.10">
    <property type="entry name" value="Trypsin-like serine proteases"/>
    <property type="match status" value="2"/>
</dbReference>
<dbReference type="SUPFAM" id="SSF50494">
    <property type="entry name" value="Trypsin-like serine proteases"/>
    <property type="match status" value="1"/>
</dbReference>
<evidence type="ECO:0000256" key="7">
    <source>
        <dbReference type="SAM" id="MobiDB-lite"/>
    </source>
</evidence>
<reference evidence="10" key="1">
    <citation type="submission" date="2020-11" db="EMBL/GenBank/DDBJ databases">
        <authorList>
            <person name="Whitehead M."/>
        </authorList>
    </citation>
    <scope>NUCLEOTIDE SEQUENCE</scope>
    <source>
        <strain evidence="10">EGII</strain>
    </source>
</reference>
<dbReference type="InterPro" id="IPR009003">
    <property type="entry name" value="Peptidase_S1_PA"/>
</dbReference>
<dbReference type="Pfam" id="PF00089">
    <property type="entry name" value="Trypsin"/>
    <property type="match status" value="1"/>
</dbReference>
<dbReference type="InterPro" id="IPR001314">
    <property type="entry name" value="Peptidase_S1A"/>
</dbReference>
<keyword evidence="11" id="KW-1185">Reference proteome</keyword>
<accession>A0A811VBV2</accession>
<dbReference type="PRINTS" id="PR00722">
    <property type="entry name" value="CHYMOTRYPSIN"/>
</dbReference>
<dbReference type="InterPro" id="IPR018114">
    <property type="entry name" value="TRYPSIN_HIS"/>
</dbReference>
<evidence type="ECO:0000256" key="8">
    <source>
        <dbReference type="SAM" id="SignalP"/>
    </source>
</evidence>
<name>A0A811VBV2_CERCA</name>